<comment type="caution">
    <text evidence="2">The sequence shown here is derived from an EMBL/GenBank/DDBJ whole genome shotgun (WGS) entry which is preliminary data.</text>
</comment>
<evidence type="ECO:0000313" key="2">
    <source>
        <dbReference type="EMBL" id="PNE41440.1"/>
    </source>
</evidence>
<evidence type="ECO:0000256" key="1">
    <source>
        <dbReference type="SAM" id="MobiDB-lite"/>
    </source>
</evidence>
<dbReference type="RefSeq" id="WP_102923676.1">
    <property type="nucleotide sequence ID" value="NZ_LJSN01000002.1"/>
</dbReference>
<evidence type="ECO:0000313" key="3">
    <source>
        <dbReference type="Proteomes" id="UP000236047"/>
    </source>
</evidence>
<organism evidence="2 3">
    <name type="scientific">Streptomyces noursei</name>
    <name type="common">Streptomyces albulus</name>
    <dbReference type="NCBI Taxonomy" id="1971"/>
    <lineage>
        <taxon>Bacteria</taxon>
        <taxon>Bacillati</taxon>
        <taxon>Actinomycetota</taxon>
        <taxon>Actinomycetes</taxon>
        <taxon>Kitasatosporales</taxon>
        <taxon>Streptomycetaceae</taxon>
        <taxon>Streptomyces</taxon>
    </lineage>
</organism>
<accession>A0A2N8PKC5</accession>
<dbReference type="Proteomes" id="UP000236047">
    <property type="component" value="Unassembled WGS sequence"/>
</dbReference>
<dbReference type="InterPro" id="IPR052552">
    <property type="entry name" value="YeaO-like"/>
</dbReference>
<proteinExistence type="predicted"/>
<feature type="compositionally biased region" description="Basic and acidic residues" evidence="1">
    <location>
        <begin position="15"/>
        <end position="24"/>
    </location>
</feature>
<gene>
    <name evidence="2" type="ORF">AOB60_12300</name>
</gene>
<dbReference type="AlphaFoldDB" id="A0A2N8PKC5"/>
<dbReference type="Pfam" id="PF22752">
    <property type="entry name" value="DUF488-N3i"/>
    <property type="match status" value="1"/>
</dbReference>
<dbReference type="EMBL" id="LJSN01000002">
    <property type="protein sequence ID" value="PNE41440.1"/>
    <property type="molecule type" value="Genomic_DNA"/>
</dbReference>
<evidence type="ECO:0008006" key="4">
    <source>
        <dbReference type="Google" id="ProtNLM"/>
    </source>
</evidence>
<dbReference type="PANTHER" id="PTHR36849:SF1">
    <property type="entry name" value="CYTOPLASMIC PROTEIN"/>
    <property type="match status" value="1"/>
</dbReference>
<keyword evidence="3" id="KW-1185">Reference proteome</keyword>
<name>A0A2N8PKC5_STRNR</name>
<feature type="region of interest" description="Disordered" evidence="1">
    <location>
        <begin position="1"/>
        <end position="25"/>
    </location>
</feature>
<sequence>MPAKAQKTQKTNRSRTVEVRRVYDPPEPADGARVLVDRLWPRGMAKGDERVADAEWCKDVAPSTELRKWYGHDEARFEEFAERYRAELAEGAPGAALEHLRELAADGPLTLLTATKEVPLSHTAVLLEALRKG</sequence>
<reference evidence="3" key="1">
    <citation type="submission" date="2015-09" db="EMBL/GenBank/DDBJ databases">
        <authorList>
            <person name="Graham D.E."/>
            <person name="Mahan K.M."/>
            <person name="Klingeman D.M."/>
            <person name="Fida T."/>
            <person name="Giannone R.J."/>
            <person name="Hettich R.L."/>
            <person name="Parry R.J."/>
            <person name="Spain J.C."/>
        </authorList>
    </citation>
    <scope>NUCLEOTIDE SEQUENCE [LARGE SCALE GENOMIC DNA]</scope>
    <source>
        <strain evidence="3">JCM 4701</strain>
    </source>
</reference>
<feature type="compositionally biased region" description="Polar residues" evidence="1">
    <location>
        <begin position="1"/>
        <end position="11"/>
    </location>
</feature>
<protein>
    <recommendedName>
        <fullName evidence="4">MarR family transcriptional regulator</fullName>
    </recommendedName>
</protein>
<dbReference type="PANTHER" id="PTHR36849">
    <property type="entry name" value="CYTOPLASMIC PROTEIN-RELATED"/>
    <property type="match status" value="1"/>
</dbReference>